<evidence type="ECO:0000256" key="1">
    <source>
        <dbReference type="SAM" id="Phobius"/>
    </source>
</evidence>
<feature type="transmembrane region" description="Helical" evidence="1">
    <location>
        <begin position="27"/>
        <end position="49"/>
    </location>
</feature>
<name>A0A853C838_9ACTN</name>
<protein>
    <submittedName>
        <fullName evidence="2">Uncharacterized protein</fullName>
    </submittedName>
</protein>
<dbReference type="RefSeq" id="WP_179669590.1">
    <property type="nucleotide sequence ID" value="NZ_JACCFP010000001.1"/>
</dbReference>
<keyword evidence="1" id="KW-0812">Transmembrane</keyword>
<dbReference type="Proteomes" id="UP000530424">
    <property type="component" value="Unassembled WGS sequence"/>
</dbReference>
<proteinExistence type="predicted"/>
<feature type="transmembrane region" description="Helical" evidence="1">
    <location>
        <begin position="101"/>
        <end position="128"/>
    </location>
</feature>
<keyword evidence="1" id="KW-0472">Membrane</keyword>
<accession>A0A853C838</accession>
<feature type="transmembrane region" description="Helical" evidence="1">
    <location>
        <begin position="172"/>
        <end position="193"/>
    </location>
</feature>
<sequence length="202" mass="20596">MTRTEARAADAALARGAGPVAVRPGRLVVTVGVVTALWCLGFAAFNVWFEATDRFSTGEYADAEDALSVMNWVVTVLKLVGAGAALLSIRRRPVAPRSVGVVLWGAFATVTVYVVGSIAFVVAILAGVAGDVDTLDGRSIAYVAAFLLAAAGFGILAASFQRRARPGARTVLLGICGAPVVLGGVLVVGPAILEAAGLMSAR</sequence>
<organism evidence="2 3">
    <name type="scientific">Nocardioides thalensis</name>
    <dbReference type="NCBI Taxonomy" id="1914755"/>
    <lineage>
        <taxon>Bacteria</taxon>
        <taxon>Bacillati</taxon>
        <taxon>Actinomycetota</taxon>
        <taxon>Actinomycetes</taxon>
        <taxon>Propionibacteriales</taxon>
        <taxon>Nocardioidaceae</taxon>
        <taxon>Nocardioides</taxon>
    </lineage>
</organism>
<feature type="transmembrane region" description="Helical" evidence="1">
    <location>
        <begin position="69"/>
        <end position="89"/>
    </location>
</feature>
<comment type="caution">
    <text evidence="2">The sequence shown here is derived from an EMBL/GenBank/DDBJ whole genome shotgun (WGS) entry which is preliminary data.</text>
</comment>
<dbReference type="EMBL" id="JACCFP010000001">
    <property type="protein sequence ID" value="NYJ03321.1"/>
    <property type="molecule type" value="Genomic_DNA"/>
</dbReference>
<reference evidence="2 3" key="1">
    <citation type="submission" date="2020-07" db="EMBL/GenBank/DDBJ databases">
        <title>Sequencing the genomes of 1000 actinobacteria strains.</title>
        <authorList>
            <person name="Klenk H.-P."/>
        </authorList>
    </citation>
    <scope>NUCLEOTIDE SEQUENCE [LARGE SCALE GENOMIC DNA]</scope>
    <source>
        <strain evidence="2 3">DSM 103833</strain>
    </source>
</reference>
<keyword evidence="3" id="KW-1185">Reference proteome</keyword>
<feature type="transmembrane region" description="Helical" evidence="1">
    <location>
        <begin position="140"/>
        <end position="160"/>
    </location>
</feature>
<evidence type="ECO:0000313" key="2">
    <source>
        <dbReference type="EMBL" id="NYJ03321.1"/>
    </source>
</evidence>
<keyword evidence="1" id="KW-1133">Transmembrane helix</keyword>
<gene>
    <name evidence="2" type="ORF">HNR19_004019</name>
</gene>
<evidence type="ECO:0000313" key="3">
    <source>
        <dbReference type="Proteomes" id="UP000530424"/>
    </source>
</evidence>
<dbReference type="AlphaFoldDB" id="A0A853C838"/>